<dbReference type="InterPro" id="IPR000477">
    <property type="entry name" value="RT_dom"/>
</dbReference>
<evidence type="ECO:0000313" key="3">
    <source>
        <dbReference type="Proteomes" id="UP000077671"/>
    </source>
</evidence>
<sequence>MARTRIPETREGGSSSTRVRCPAARCAGKPAPLHLGTHINRVHSRRDPLPISQALALGYKVCAQCDKYVLTRQQSHHCAANQRRTEGNGRHLRSQTSSIGTWTSQVQPTQENSVQAAPGRPPSHQDQPQDDDSDSEYHDAEDAEDDAPAALKARFVKLVQLPGIDTCIPISAVKEWIALTRRLAEAYLADPTSEEALFNILSAPKRLFSPWHDKRAPVSTLTARIRVFPDTPWPKDPALVTRAPRPLAHVAERVHSQVKKGFLSKAAKLLAEGSTIAPKNQATMDALRALNPPGPLNPFPLEGGAPQLSALAKEDDEIRAAVRKIARDTSGGPSGWTQPLLALAMRTADFCAFTRKLAQQIAMGTAPGRDMLCAAVITPLNKAKGGIRPIAVGDLFFRLCGKLVLAAARTDKALLPVQLGVGSRGGCEPLTRLGERIVSGEITHFSTFTFLDARNAYGIMCRRRIATAVKDFCPDLYRAAKWKYNEPSQLFVIGNDGVEIIQSSQGLHQGCPFSALFFSAAARPFLVDLQKELGEGALVTGYIDDIPIFSQEPGTLKKVIDFMEAARADGIDYGIQLNEGKCVEKTVDEVRTEGLEMLGTMLGGTEARRTFLTTKIDQQQKILSNLQLLLGQDAYLLLRLCTQHNLRHLLRILPSEDLQELWARHDFNLRQQLQIIRGINQFEGRHDQDLFALPLTLGGFGVPRFQDIQPHARGAMTEATDEMIEVRFGIGVDGFRVIRVEEEDPDGGEQRADEAAPAKRLTSQSRRCHKMYEVKQEQLIETLPLIQVAAVLEHGSRLGCAWAFAIPFDKKHTLSERDMQACFRMRSLVATATTCAKCTQPTQHGHDDVCRHRLQRRTLRHDFIKNQVGQALGRVPGTTMIIEPPVKCEGKDRRTDLRVSGPGAPGGGVVDYDLTFISMGAASMLKRTIGAKAMKKQQEDGKRAAAEWCIREELGSAARAKDKIYKKWVPSAFTPLVWSLGGYEHAEVTRTMEHWAVIIPSFSHILQVASISLLRTRAMSFCL</sequence>
<proteinExistence type="predicted"/>
<dbReference type="AlphaFoldDB" id="A0A177V964"/>
<dbReference type="Pfam" id="PF00078">
    <property type="entry name" value="RVT_1"/>
    <property type="match status" value="1"/>
</dbReference>
<protein>
    <submittedName>
        <fullName evidence="2">Uncharacterized protein</fullName>
    </submittedName>
</protein>
<gene>
    <name evidence="2" type="ORF">A4X03_0g8213</name>
</gene>
<dbReference type="PROSITE" id="PS50878">
    <property type="entry name" value="RT_POL"/>
    <property type="match status" value="1"/>
</dbReference>
<reference evidence="2" key="1">
    <citation type="submission" date="2016-04" db="EMBL/GenBank/DDBJ databases">
        <authorList>
            <person name="Nguyen H.D."/>
            <person name="Kesanakurti P."/>
            <person name="Cullis J."/>
            <person name="Levesque C.A."/>
            <person name="Hambleton S."/>
        </authorList>
    </citation>
    <scope>NUCLEOTIDE SEQUENCE</scope>
    <source>
        <strain evidence="2">DAOMC 238032</strain>
    </source>
</reference>
<name>A0A177V964_9BASI</name>
<evidence type="ECO:0000313" key="2">
    <source>
        <dbReference type="EMBL" id="KAE8241117.1"/>
    </source>
</evidence>
<comment type="caution">
    <text evidence="2">The sequence shown here is derived from an EMBL/GenBank/DDBJ whole genome shotgun (WGS) entry which is preliminary data.</text>
</comment>
<feature type="compositionally biased region" description="Polar residues" evidence="1">
    <location>
        <begin position="94"/>
        <end position="115"/>
    </location>
</feature>
<reference evidence="2" key="2">
    <citation type="journal article" date="2019" name="IMA Fungus">
        <title>Genome sequencing and comparison of five Tilletia species to identify candidate genes for the detection of regulated species infecting wheat.</title>
        <authorList>
            <person name="Nguyen H.D.T."/>
            <person name="Sultana T."/>
            <person name="Kesanakurti P."/>
            <person name="Hambleton S."/>
        </authorList>
    </citation>
    <scope>NUCLEOTIDE SEQUENCE</scope>
    <source>
        <strain evidence="2">DAOMC 238032</strain>
    </source>
</reference>
<accession>A0A177V964</accession>
<dbReference type="EMBL" id="LWDD02002343">
    <property type="protein sequence ID" value="KAE8241117.1"/>
    <property type="molecule type" value="Genomic_DNA"/>
</dbReference>
<organism evidence="2 3">
    <name type="scientific">Tilletia caries</name>
    <name type="common">wheat bunt fungus</name>
    <dbReference type="NCBI Taxonomy" id="13290"/>
    <lineage>
        <taxon>Eukaryota</taxon>
        <taxon>Fungi</taxon>
        <taxon>Dikarya</taxon>
        <taxon>Basidiomycota</taxon>
        <taxon>Ustilaginomycotina</taxon>
        <taxon>Exobasidiomycetes</taxon>
        <taxon>Tilletiales</taxon>
        <taxon>Tilletiaceae</taxon>
        <taxon>Tilletia</taxon>
    </lineage>
</organism>
<feature type="region of interest" description="Disordered" evidence="1">
    <location>
        <begin position="78"/>
        <end position="145"/>
    </location>
</feature>
<dbReference type="Proteomes" id="UP000077671">
    <property type="component" value="Unassembled WGS sequence"/>
</dbReference>
<evidence type="ECO:0000256" key="1">
    <source>
        <dbReference type="SAM" id="MobiDB-lite"/>
    </source>
</evidence>